<reference evidence="13" key="1">
    <citation type="journal article" date="2021" name="Nat. Commun.">
        <title>Genetic determinants of endophytism in the Arabidopsis root mycobiome.</title>
        <authorList>
            <person name="Mesny F."/>
            <person name="Miyauchi S."/>
            <person name="Thiergart T."/>
            <person name="Pickel B."/>
            <person name="Atanasova L."/>
            <person name="Karlsson M."/>
            <person name="Huettel B."/>
            <person name="Barry K.W."/>
            <person name="Haridas S."/>
            <person name="Chen C."/>
            <person name="Bauer D."/>
            <person name="Andreopoulos W."/>
            <person name="Pangilinan J."/>
            <person name="LaButti K."/>
            <person name="Riley R."/>
            <person name="Lipzen A."/>
            <person name="Clum A."/>
            <person name="Drula E."/>
            <person name="Henrissat B."/>
            <person name="Kohler A."/>
            <person name="Grigoriev I.V."/>
            <person name="Martin F.M."/>
            <person name="Hacquard S."/>
        </authorList>
    </citation>
    <scope>NUCLEOTIDE SEQUENCE</scope>
    <source>
        <strain evidence="13">MPI-CAGE-CH-0230</strain>
    </source>
</reference>
<name>A0A9P8XUT4_9PEZI</name>
<keyword evidence="6 11" id="KW-0732">Signal</keyword>
<keyword evidence="14" id="KW-1185">Reference proteome</keyword>
<keyword evidence="8" id="KW-0449">Lipoprotein</keyword>
<comment type="similarity">
    <text evidence="3">Belongs to the RBT5 family.</text>
</comment>
<keyword evidence="9" id="KW-0408">Iron</keyword>
<dbReference type="GO" id="GO:0046872">
    <property type="term" value="F:metal ion binding"/>
    <property type="evidence" value="ECO:0007669"/>
    <property type="project" value="UniProtKB-UniRule"/>
</dbReference>
<feature type="chain" id="PRO_5040517430" description="CFEM domain-containing protein" evidence="11">
    <location>
        <begin position="19"/>
        <end position="247"/>
    </location>
</feature>
<evidence type="ECO:0000256" key="9">
    <source>
        <dbReference type="PROSITE-ProRule" id="PRU01356"/>
    </source>
</evidence>
<dbReference type="EMBL" id="JAGTJQ010000011">
    <property type="protein sequence ID" value="KAH7018295.1"/>
    <property type="molecule type" value="Genomic_DNA"/>
</dbReference>
<keyword evidence="5" id="KW-0325">Glycoprotein</keyword>
<evidence type="ECO:0000313" key="13">
    <source>
        <dbReference type="EMBL" id="KAH7018295.1"/>
    </source>
</evidence>
<dbReference type="OrthoDB" id="4777633at2759"/>
<dbReference type="AlphaFoldDB" id="A0A9P8XUT4"/>
<dbReference type="PROSITE" id="PS52012">
    <property type="entry name" value="CFEM"/>
    <property type="match status" value="1"/>
</dbReference>
<evidence type="ECO:0000256" key="10">
    <source>
        <dbReference type="SAM" id="MobiDB-lite"/>
    </source>
</evidence>
<organism evidence="13 14">
    <name type="scientific">Microdochium trichocladiopsis</name>
    <dbReference type="NCBI Taxonomy" id="1682393"/>
    <lineage>
        <taxon>Eukaryota</taxon>
        <taxon>Fungi</taxon>
        <taxon>Dikarya</taxon>
        <taxon>Ascomycota</taxon>
        <taxon>Pezizomycotina</taxon>
        <taxon>Sordariomycetes</taxon>
        <taxon>Xylariomycetidae</taxon>
        <taxon>Xylariales</taxon>
        <taxon>Microdochiaceae</taxon>
        <taxon>Microdochium</taxon>
    </lineage>
</organism>
<evidence type="ECO:0000256" key="7">
    <source>
        <dbReference type="ARBA" id="ARBA00023157"/>
    </source>
</evidence>
<dbReference type="GO" id="GO:0098552">
    <property type="term" value="C:side of membrane"/>
    <property type="evidence" value="ECO:0007669"/>
    <property type="project" value="UniProtKB-KW"/>
</dbReference>
<keyword evidence="5" id="KW-0336">GPI-anchor</keyword>
<dbReference type="RefSeq" id="XP_046006562.1">
    <property type="nucleotide sequence ID" value="XM_046157329.1"/>
</dbReference>
<protein>
    <recommendedName>
        <fullName evidence="12">CFEM domain-containing protein</fullName>
    </recommendedName>
</protein>
<dbReference type="Pfam" id="PF05730">
    <property type="entry name" value="CFEM"/>
    <property type="match status" value="1"/>
</dbReference>
<feature type="domain" description="CFEM" evidence="12">
    <location>
        <begin position="1"/>
        <end position="114"/>
    </location>
</feature>
<comment type="caution">
    <text evidence="9">Lacks conserved residue(s) required for the propagation of feature annotation.</text>
</comment>
<comment type="subcellular location">
    <subcellularLocation>
        <location evidence="1">Membrane</location>
        <topology evidence="1">Lipid-anchor</topology>
        <topology evidence="1">GPI-anchor</topology>
    </subcellularLocation>
    <subcellularLocation>
        <location evidence="2">Secreted</location>
    </subcellularLocation>
</comment>
<sequence>MAPPASVFLPILAALAAAKSLNEYVPACGAPCLSNTISASTTCAADDNACLCEMKYTLKRNSQACLQDNCDDAQYGQVMTGIDSFCRDAGAGTPPSSPAPTVEPPAPTGYPTAEPPVETTISDPSYSPSVEPPVYPTEVPTDSVSSSETTSIDTPTVTYGTDSTSIDTPTLTYGTESPSVTLLPPVTVTPTTAISVGTTSQSTLTSASQSQPPSTTPSQSPIAAGVQQRAGYAAVAGGLLVAAFFGF</sequence>
<keyword evidence="9" id="KW-0349">Heme</keyword>
<keyword evidence="4" id="KW-0964">Secreted</keyword>
<keyword evidence="7 9" id="KW-1015">Disulfide bond</keyword>
<dbReference type="InterPro" id="IPR008427">
    <property type="entry name" value="Extracellular_membr_CFEM_dom"/>
</dbReference>
<accession>A0A9P8XUT4</accession>
<evidence type="ECO:0000256" key="3">
    <source>
        <dbReference type="ARBA" id="ARBA00010031"/>
    </source>
</evidence>
<keyword evidence="5" id="KW-0472">Membrane</keyword>
<feature type="compositionally biased region" description="Pro residues" evidence="10">
    <location>
        <begin position="95"/>
        <end position="108"/>
    </location>
</feature>
<evidence type="ECO:0000256" key="5">
    <source>
        <dbReference type="ARBA" id="ARBA00022622"/>
    </source>
</evidence>
<gene>
    <name evidence="13" type="ORF">B0I36DRAFT_354589</name>
</gene>
<evidence type="ECO:0000256" key="6">
    <source>
        <dbReference type="ARBA" id="ARBA00022729"/>
    </source>
</evidence>
<evidence type="ECO:0000259" key="12">
    <source>
        <dbReference type="PROSITE" id="PS52012"/>
    </source>
</evidence>
<evidence type="ECO:0000256" key="8">
    <source>
        <dbReference type="ARBA" id="ARBA00023288"/>
    </source>
</evidence>
<dbReference type="GeneID" id="70186875"/>
<feature type="binding site" description="axial binding residue" evidence="9">
    <location>
        <position position="47"/>
    </location>
    <ligand>
        <name>heme</name>
        <dbReference type="ChEBI" id="CHEBI:30413"/>
    </ligand>
    <ligandPart>
        <name>Fe</name>
        <dbReference type="ChEBI" id="CHEBI:18248"/>
    </ligandPart>
</feature>
<dbReference type="Proteomes" id="UP000756346">
    <property type="component" value="Unassembled WGS sequence"/>
</dbReference>
<feature type="region of interest" description="Disordered" evidence="10">
    <location>
        <begin position="199"/>
        <end position="221"/>
    </location>
</feature>
<evidence type="ECO:0000256" key="2">
    <source>
        <dbReference type="ARBA" id="ARBA00004613"/>
    </source>
</evidence>
<proteinExistence type="inferred from homology"/>
<feature type="region of interest" description="Disordered" evidence="10">
    <location>
        <begin position="89"/>
        <end position="178"/>
    </location>
</feature>
<evidence type="ECO:0000256" key="11">
    <source>
        <dbReference type="SAM" id="SignalP"/>
    </source>
</evidence>
<comment type="caution">
    <text evidence="13">The sequence shown here is derived from an EMBL/GenBank/DDBJ whole genome shotgun (WGS) entry which is preliminary data.</text>
</comment>
<evidence type="ECO:0000256" key="1">
    <source>
        <dbReference type="ARBA" id="ARBA00004589"/>
    </source>
</evidence>
<feature type="disulfide bond" evidence="9">
    <location>
        <begin position="43"/>
        <end position="50"/>
    </location>
</feature>
<dbReference type="GO" id="GO:0005576">
    <property type="term" value="C:extracellular region"/>
    <property type="evidence" value="ECO:0007669"/>
    <property type="project" value="UniProtKB-SubCell"/>
</dbReference>
<evidence type="ECO:0000313" key="14">
    <source>
        <dbReference type="Proteomes" id="UP000756346"/>
    </source>
</evidence>
<evidence type="ECO:0000256" key="4">
    <source>
        <dbReference type="ARBA" id="ARBA00022525"/>
    </source>
</evidence>
<keyword evidence="9" id="KW-0479">Metal-binding</keyword>
<feature type="compositionally biased region" description="Polar residues" evidence="10">
    <location>
        <begin position="143"/>
        <end position="176"/>
    </location>
</feature>
<feature type="signal peptide" evidence="11">
    <location>
        <begin position="1"/>
        <end position="18"/>
    </location>
</feature>